<proteinExistence type="predicted"/>
<dbReference type="AlphaFoldDB" id="A0A1C3N5L7"/>
<keyword evidence="2" id="KW-1185">Reference proteome</keyword>
<sequence length="77" mass="8886">MPTVNDVEWDLVGISEIRWMLGGLSRQRTNVIANTKGFPDPIAELEMGKVWLRRDVEAWIRDNRPELLENKKGPTPE</sequence>
<evidence type="ECO:0008006" key="3">
    <source>
        <dbReference type="Google" id="ProtNLM"/>
    </source>
</evidence>
<evidence type="ECO:0000313" key="1">
    <source>
        <dbReference type="EMBL" id="SBV27880.1"/>
    </source>
</evidence>
<gene>
    <name evidence="1" type="ORF">GA0070620_3411</name>
</gene>
<protein>
    <recommendedName>
        <fullName evidence="3">Transcriptional regulator, AlpA family</fullName>
    </recommendedName>
</protein>
<dbReference type="EMBL" id="LT598496">
    <property type="protein sequence ID" value="SBV27880.1"/>
    <property type="molecule type" value="Genomic_DNA"/>
</dbReference>
<reference evidence="2" key="1">
    <citation type="submission" date="2016-06" db="EMBL/GenBank/DDBJ databases">
        <authorList>
            <person name="Varghese N."/>
        </authorList>
    </citation>
    <scope>NUCLEOTIDE SEQUENCE [LARGE SCALE GENOMIC DNA]</scope>
    <source>
        <strain evidence="2">DSM 45344</strain>
    </source>
</reference>
<dbReference type="STRING" id="307121.GA0070620_3411"/>
<name>A0A1C3N5L7_9ACTN</name>
<accession>A0A1C3N5L7</accession>
<dbReference type="Proteomes" id="UP000199393">
    <property type="component" value="Chromosome I"/>
</dbReference>
<dbReference type="OrthoDB" id="3789221at2"/>
<organism evidence="1 2">
    <name type="scientific">Micromonospora krabiensis</name>
    <dbReference type="NCBI Taxonomy" id="307121"/>
    <lineage>
        <taxon>Bacteria</taxon>
        <taxon>Bacillati</taxon>
        <taxon>Actinomycetota</taxon>
        <taxon>Actinomycetes</taxon>
        <taxon>Micromonosporales</taxon>
        <taxon>Micromonosporaceae</taxon>
        <taxon>Micromonospora</taxon>
    </lineage>
</organism>
<evidence type="ECO:0000313" key="2">
    <source>
        <dbReference type="Proteomes" id="UP000199393"/>
    </source>
</evidence>